<proteinExistence type="predicted"/>
<name>A0A9Q8SXG5_9PEZI</name>
<dbReference type="GeneID" id="73344797"/>
<sequence length="184" mass="20125">MPLIFPLAKVPMSITDFLHSPVVVIAYSAWPTEVVSFRDMVPCWAARAASLQKPRGGTGDILDPELQEVLTDKRTSRRVFRCAPSTQVSENAKRARAILVGIPVMRASVLEHPGLGDAEPFMFLTTLAWASGDGIMRCGCDIFRELSHNQKTTCHQAVSNPTETLTGVKLAEEMASDFSLTPPK</sequence>
<gene>
    <name evidence="1" type="ORF">CLUP02_10815</name>
</gene>
<dbReference type="KEGG" id="clup:CLUP02_10815"/>
<keyword evidence="2" id="KW-1185">Reference proteome</keyword>
<organism evidence="1 2">
    <name type="scientific">Colletotrichum lupini</name>
    <dbReference type="NCBI Taxonomy" id="145971"/>
    <lineage>
        <taxon>Eukaryota</taxon>
        <taxon>Fungi</taxon>
        <taxon>Dikarya</taxon>
        <taxon>Ascomycota</taxon>
        <taxon>Pezizomycotina</taxon>
        <taxon>Sordariomycetes</taxon>
        <taxon>Hypocreomycetidae</taxon>
        <taxon>Glomerellales</taxon>
        <taxon>Glomerellaceae</taxon>
        <taxon>Colletotrichum</taxon>
        <taxon>Colletotrichum acutatum species complex</taxon>
    </lineage>
</organism>
<evidence type="ECO:0000313" key="2">
    <source>
        <dbReference type="Proteomes" id="UP000830671"/>
    </source>
</evidence>
<reference evidence="1" key="1">
    <citation type="journal article" date="2021" name="Mol. Plant Microbe Interact.">
        <title>Complete Genome Sequence of the Plant-Pathogenic Fungus Colletotrichum lupini.</title>
        <authorList>
            <person name="Baroncelli R."/>
            <person name="Pensec F."/>
            <person name="Da Lio D."/>
            <person name="Boufleur T."/>
            <person name="Vicente I."/>
            <person name="Sarrocco S."/>
            <person name="Picot A."/>
            <person name="Baraldi E."/>
            <person name="Sukno S."/>
            <person name="Thon M."/>
            <person name="Le Floch G."/>
        </authorList>
    </citation>
    <scope>NUCLEOTIDE SEQUENCE</scope>
    <source>
        <strain evidence="1">IMI 504893</strain>
    </source>
</reference>
<evidence type="ECO:0000313" key="1">
    <source>
        <dbReference type="EMBL" id="UQC85318.1"/>
    </source>
</evidence>
<protein>
    <submittedName>
        <fullName evidence="1">Uncharacterized protein</fullName>
    </submittedName>
</protein>
<accession>A0A9Q8SXG5</accession>
<dbReference type="EMBL" id="CP019477">
    <property type="protein sequence ID" value="UQC85318.1"/>
    <property type="molecule type" value="Genomic_DNA"/>
</dbReference>
<dbReference type="RefSeq" id="XP_049146932.1">
    <property type="nucleotide sequence ID" value="XM_049289787.1"/>
</dbReference>
<dbReference type="Proteomes" id="UP000830671">
    <property type="component" value="Chromosome 5"/>
</dbReference>
<dbReference type="AlphaFoldDB" id="A0A9Q8SXG5"/>